<dbReference type="EC" id="1.1.1.133" evidence="3 6"/>
<evidence type="ECO:0000256" key="5">
    <source>
        <dbReference type="ARBA" id="ARBA00048200"/>
    </source>
</evidence>
<gene>
    <name evidence="8" type="primary">rfbD</name>
    <name evidence="8" type="ORF">TPE_0217</name>
</gene>
<dbReference type="EMBL" id="CP004120">
    <property type="protein sequence ID" value="AGT42713.1"/>
    <property type="molecule type" value="Genomic_DNA"/>
</dbReference>
<dbReference type="AlphaFoldDB" id="S5ZXI3"/>
<organism evidence="8 9">
    <name type="scientific">Treponema pedis str. T A4</name>
    <dbReference type="NCBI Taxonomy" id="1291379"/>
    <lineage>
        <taxon>Bacteria</taxon>
        <taxon>Pseudomonadati</taxon>
        <taxon>Spirochaetota</taxon>
        <taxon>Spirochaetia</taxon>
        <taxon>Spirochaetales</taxon>
        <taxon>Treponemataceae</taxon>
        <taxon>Treponema</taxon>
    </lineage>
</organism>
<dbReference type="InterPro" id="IPR005913">
    <property type="entry name" value="dTDP_dehydrorham_reduct"/>
</dbReference>
<evidence type="ECO:0000313" key="8">
    <source>
        <dbReference type="EMBL" id="AGT42713.1"/>
    </source>
</evidence>
<evidence type="ECO:0000256" key="4">
    <source>
        <dbReference type="ARBA" id="ARBA00017099"/>
    </source>
</evidence>
<dbReference type="NCBIfam" id="TIGR01214">
    <property type="entry name" value="rmlD"/>
    <property type="match status" value="1"/>
</dbReference>
<comment type="similarity">
    <text evidence="2 6">Belongs to the dTDP-4-dehydrorhamnose reductase family.</text>
</comment>
<dbReference type="GeneID" id="301088941"/>
<evidence type="ECO:0000313" key="9">
    <source>
        <dbReference type="Proteomes" id="UP000015620"/>
    </source>
</evidence>
<dbReference type="GO" id="GO:0005829">
    <property type="term" value="C:cytosol"/>
    <property type="evidence" value="ECO:0007669"/>
    <property type="project" value="TreeGrafter"/>
</dbReference>
<protein>
    <recommendedName>
        <fullName evidence="4 6">dTDP-4-dehydrorhamnose reductase</fullName>
        <ecNumber evidence="3 6">1.1.1.133</ecNumber>
    </recommendedName>
</protein>
<evidence type="ECO:0000256" key="3">
    <source>
        <dbReference type="ARBA" id="ARBA00012929"/>
    </source>
</evidence>
<proteinExistence type="inferred from homology"/>
<dbReference type="PATRIC" id="fig|1291379.3.peg.212"/>
<sequence length="290" mass="32706">MVWLIGAKGMLACEIASLLNKNNIEWVGSDINADITDKKSLERFCESNFSKNTCDWIINCAAYTAVDKAENESGKAMLINADALCNISEIVKRCNARLIHISTDYVFDGSSSIPYIETDKTNPQSVYGKTKLQGELNIQNNLTEFYIIRTAWLYGKNGQNFVSTMIRLMNERSELSVVNDQIGSPTYANDLAKVIVTVIRANKKEYGIYHYSNEGHISWYDFACEIYKQGKEMGLIKNDCLIKSCTSAEFVQKAKRPSFSLLNKTKIKTVFSLSVPDWKESLSGYLKELV</sequence>
<dbReference type="GO" id="GO:0008831">
    <property type="term" value="F:dTDP-4-dehydrorhamnose reductase activity"/>
    <property type="evidence" value="ECO:0007669"/>
    <property type="project" value="UniProtKB-EC"/>
</dbReference>
<dbReference type="Gene3D" id="3.90.25.10">
    <property type="entry name" value="UDP-galactose 4-epimerase, domain 1"/>
    <property type="match status" value="1"/>
</dbReference>
<evidence type="ECO:0000256" key="6">
    <source>
        <dbReference type="RuleBase" id="RU364082"/>
    </source>
</evidence>
<dbReference type="InterPro" id="IPR029903">
    <property type="entry name" value="RmlD-like-bd"/>
</dbReference>
<keyword evidence="9" id="KW-1185">Reference proteome</keyword>
<dbReference type="STRING" id="1291379.TPE_0217"/>
<dbReference type="HOGENOM" id="CLU_045518_1_2_12"/>
<dbReference type="OrthoDB" id="9803892at2"/>
<feature type="domain" description="RmlD-like substrate binding" evidence="7">
    <location>
        <begin position="2"/>
        <end position="289"/>
    </location>
</feature>
<reference evidence="8 9" key="1">
    <citation type="journal article" date="2013" name="PLoS ONE">
        <title>Genome-Wide Relatedness of Treponema pedis, from Gingiva and Necrotic Skin Lesions of Pigs, with the Human Oral Pathogen Treponema denticola.</title>
        <authorList>
            <person name="Svartstrom O."/>
            <person name="Mushtaq M."/>
            <person name="Pringle M."/>
            <person name="Segerman B."/>
        </authorList>
    </citation>
    <scope>NUCLEOTIDE SEQUENCE [LARGE SCALE GENOMIC DNA]</scope>
    <source>
        <strain evidence="8">T A4</strain>
    </source>
</reference>
<dbReference type="GO" id="GO:0019305">
    <property type="term" value="P:dTDP-rhamnose biosynthetic process"/>
    <property type="evidence" value="ECO:0007669"/>
    <property type="project" value="UniProtKB-UniPathway"/>
</dbReference>
<comment type="catalytic activity">
    <reaction evidence="5">
        <text>dTDP-beta-L-rhamnose + NADP(+) = dTDP-4-dehydro-beta-L-rhamnose + NADPH + H(+)</text>
        <dbReference type="Rhea" id="RHEA:21796"/>
        <dbReference type="ChEBI" id="CHEBI:15378"/>
        <dbReference type="ChEBI" id="CHEBI:57510"/>
        <dbReference type="ChEBI" id="CHEBI:57783"/>
        <dbReference type="ChEBI" id="CHEBI:58349"/>
        <dbReference type="ChEBI" id="CHEBI:62830"/>
        <dbReference type="EC" id="1.1.1.133"/>
    </reaction>
</comment>
<keyword evidence="6" id="KW-0521">NADP</keyword>
<evidence type="ECO:0000259" key="7">
    <source>
        <dbReference type="Pfam" id="PF04321"/>
    </source>
</evidence>
<comment type="function">
    <text evidence="6">Catalyzes the reduction of dTDP-6-deoxy-L-lyxo-4-hexulose to yield dTDP-L-rhamnose.</text>
</comment>
<dbReference type="CDD" id="cd05254">
    <property type="entry name" value="dTDP_HR_like_SDR_e"/>
    <property type="match status" value="1"/>
</dbReference>
<dbReference type="UniPathway" id="UPA00124"/>
<dbReference type="Pfam" id="PF04321">
    <property type="entry name" value="RmlD_sub_bind"/>
    <property type="match status" value="1"/>
</dbReference>
<evidence type="ECO:0000256" key="1">
    <source>
        <dbReference type="ARBA" id="ARBA00004781"/>
    </source>
</evidence>
<dbReference type="Gene3D" id="3.40.50.720">
    <property type="entry name" value="NAD(P)-binding Rossmann-like Domain"/>
    <property type="match status" value="1"/>
</dbReference>
<dbReference type="RefSeq" id="WP_020964013.1">
    <property type="nucleotide sequence ID" value="NC_022097.1"/>
</dbReference>
<dbReference type="PANTHER" id="PTHR10491:SF4">
    <property type="entry name" value="METHIONINE ADENOSYLTRANSFERASE 2 SUBUNIT BETA"/>
    <property type="match status" value="1"/>
</dbReference>
<dbReference type="InterPro" id="IPR036291">
    <property type="entry name" value="NAD(P)-bd_dom_sf"/>
</dbReference>
<dbReference type="Proteomes" id="UP000015620">
    <property type="component" value="Chromosome"/>
</dbReference>
<comment type="pathway">
    <text evidence="1 6">Carbohydrate biosynthesis; dTDP-L-rhamnose biosynthesis.</text>
</comment>
<dbReference type="KEGG" id="tped:TPE_0217"/>
<dbReference type="PANTHER" id="PTHR10491">
    <property type="entry name" value="DTDP-4-DEHYDRORHAMNOSE REDUCTASE"/>
    <property type="match status" value="1"/>
</dbReference>
<dbReference type="SUPFAM" id="SSF51735">
    <property type="entry name" value="NAD(P)-binding Rossmann-fold domains"/>
    <property type="match status" value="1"/>
</dbReference>
<keyword evidence="6 8" id="KW-0560">Oxidoreductase</keyword>
<evidence type="ECO:0000256" key="2">
    <source>
        <dbReference type="ARBA" id="ARBA00010944"/>
    </source>
</evidence>
<accession>S5ZXI3</accession>
<name>S5ZXI3_9SPIR</name>